<dbReference type="Pfam" id="PF00027">
    <property type="entry name" value="cNMP_binding"/>
    <property type="match status" value="1"/>
</dbReference>
<keyword evidence="3" id="KW-1185">Reference proteome</keyword>
<evidence type="ECO:0000313" key="3">
    <source>
        <dbReference type="Proteomes" id="UP001500459"/>
    </source>
</evidence>
<dbReference type="Proteomes" id="UP001500459">
    <property type="component" value="Unassembled WGS sequence"/>
</dbReference>
<protein>
    <submittedName>
        <fullName evidence="2">Crp/Fnr family transcriptional regulator</fullName>
    </submittedName>
</protein>
<dbReference type="Gene3D" id="2.60.120.10">
    <property type="entry name" value="Jelly Rolls"/>
    <property type="match status" value="1"/>
</dbReference>
<name>A0ABP6UX22_9FLAO</name>
<dbReference type="RefSeq" id="WP_344930483.1">
    <property type="nucleotide sequence ID" value="NZ_BAABCW010000026.1"/>
</dbReference>
<organism evidence="2 3">
    <name type="scientific">Aquimarina addita</name>
    <dbReference type="NCBI Taxonomy" id="870485"/>
    <lineage>
        <taxon>Bacteria</taxon>
        <taxon>Pseudomonadati</taxon>
        <taxon>Bacteroidota</taxon>
        <taxon>Flavobacteriia</taxon>
        <taxon>Flavobacteriales</taxon>
        <taxon>Flavobacteriaceae</taxon>
        <taxon>Aquimarina</taxon>
    </lineage>
</organism>
<reference evidence="3" key="1">
    <citation type="journal article" date="2019" name="Int. J. Syst. Evol. Microbiol.">
        <title>The Global Catalogue of Microorganisms (GCM) 10K type strain sequencing project: providing services to taxonomists for standard genome sequencing and annotation.</title>
        <authorList>
            <consortium name="The Broad Institute Genomics Platform"/>
            <consortium name="The Broad Institute Genome Sequencing Center for Infectious Disease"/>
            <person name="Wu L."/>
            <person name="Ma J."/>
        </authorList>
    </citation>
    <scope>NUCLEOTIDE SEQUENCE [LARGE SCALE GENOMIC DNA]</scope>
    <source>
        <strain evidence="3">JCM 17106</strain>
    </source>
</reference>
<sequence>MKEFRKFVEQYEKIPNSDWELISACFRKKELPKNYNLLEQGKICENLYFLESGLLRYFILKDGSEVTKFFTIAPYCFTSQASFNSGKPSNEYIQTIEESIIWETSFTKNEELLKLKSWNNFARKITQEVQFFTEEILEELQTETAENRYLKLLKNQPQLLQRIPLKHLASFFGVAPQSLSRIRNKLTRQKII</sequence>
<evidence type="ECO:0000259" key="1">
    <source>
        <dbReference type="Pfam" id="PF00027"/>
    </source>
</evidence>
<dbReference type="EMBL" id="BAABCW010000026">
    <property type="protein sequence ID" value="GAA3521469.1"/>
    <property type="molecule type" value="Genomic_DNA"/>
</dbReference>
<feature type="domain" description="Cyclic nucleotide-binding" evidence="1">
    <location>
        <begin position="29"/>
        <end position="113"/>
    </location>
</feature>
<dbReference type="SUPFAM" id="SSF51206">
    <property type="entry name" value="cAMP-binding domain-like"/>
    <property type="match status" value="1"/>
</dbReference>
<proteinExistence type="predicted"/>
<dbReference type="InterPro" id="IPR014710">
    <property type="entry name" value="RmlC-like_jellyroll"/>
</dbReference>
<comment type="caution">
    <text evidence="2">The sequence shown here is derived from an EMBL/GenBank/DDBJ whole genome shotgun (WGS) entry which is preliminary data.</text>
</comment>
<evidence type="ECO:0000313" key="2">
    <source>
        <dbReference type="EMBL" id="GAA3521469.1"/>
    </source>
</evidence>
<dbReference type="InterPro" id="IPR018490">
    <property type="entry name" value="cNMP-bd_dom_sf"/>
</dbReference>
<dbReference type="InterPro" id="IPR000595">
    <property type="entry name" value="cNMP-bd_dom"/>
</dbReference>
<accession>A0ABP6UX22</accession>
<gene>
    <name evidence="2" type="ORF">GCM10022393_39830</name>
</gene>